<name>L8G970_PSED2</name>
<dbReference type="AlphaFoldDB" id="L8G970"/>
<protein>
    <submittedName>
        <fullName evidence="2">Uncharacterized protein</fullName>
    </submittedName>
</protein>
<dbReference type="InParanoid" id="L8G970"/>
<feature type="region of interest" description="Disordered" evidence="1">
    <location>
        <begin position="33"/>
        <end position="53"/>
    </location>
</feature>
<dbReference type="Proteomes" id="UP000011064">
    <property type="component" value="Unassembled WGS sequence"/>
</dbReference>
<proteinExistence type="predicted"/>
<gene>
    <name evidence="2" type="ORF">GMDG_08691</name>
</gene>
<dbReference type="EMBL" id="GL573854">
    <property type="protein sequence ID" value="ELR09429.1"/>
    <property type="molecule type" value="Genomic_DNA"/>
</dbReference>
<organism evidence="2 3">
    <name type="scientific">Pseudogymnoascus destructans (strain ATCC MYA-4855 / 20631-21)</name>
    <name type="common">Bat white-nose syndrome fungus</name>
    <name type="synonym">Geomyces destructans</name>
    <dbReference type="NCBI Taxonomy" id="658429"/>
    <lineage>
        <taxon>Eukaryota</taxon>
        <taxon>Fungi</taxon>
        <taxon>Dikarya</taxon>
        <taxon>Ascomycota</taxon>
        <taxon>Pezizomycotina</taxon>
        <taxon>Leotiomycetes</taxon>
        <taxon>Thelebolales</taxon>
        <taxon>Thelebolaceae</taxon>
        <taxon>Pseudogymnoascus</taxon>
    </lineage>
</organism>
<feature type="compositionally biased region" description="Polar residues" evidence="1">
    <location>
        <begin position="44"/>
        <end position="53"/>
    </location>
</feature>
<dbReference type="VEuPathDB" id="FungiDB:GMDG_08691"/>
<reference evidence="3" key="1">
    <citation type="submission" date="2010-09" db="EMBL/GenBank/DDBJ databases">
        <title>The genome sequence of Geomyces destructans 20631-21.</title>
        <authorList>
            <consortium name="The Broad Institute Genome Sequencing Platform"/>
            <person name="Cuomo C.A."/>
            <person name="Blehert D.S."/>
            <person name="Lorch J.M."/>
            <person name="Young S.K."/>
            <person name="Zeng Q."/>
            <person name="Gargeya S."/>
            <person name="Fitzgerald M."/>
            <person name="Haas B."/>
            <person name="Abouelleil A."/>
            <person name="Alvarado L."/>
            <person name="Arachchi H.M."/>
            <person name="Berlin A."/>
            <person name="Brown A."/>
            <person name="Chapman S.B."/>
            <person name="Chen Z."/>
            <person name="Dunbar C."/>
            <person name="Freedman E."/>
            <person name="Gearin G."/>
            <person name="Gellesch M."/>
            <person name="Goldberg J."/>
            <person name="Griggs A."/>
            <person name="Gujja S."/>
            <person name="Heiman D."/>
            <person name="Howarth C."/>
            <person name="Larson L."/>
            <person name="Lui A."/>
            <person name="MacDonald P.J.P."/>
            <person name="Montmayeur A."/>
            <person name="Murphy C."/>
            <person name="Neiman D."/>
            <person name="Pearson M."/>
            <person name="Priest M."/>
            <person name="Roberts A."/>
            <person name="Saif S."/>
            <person name="Shea T."/>
            <person name="Shenoy N."/>
            <person name="Sisk P."/>
            <person name="Stolte C."/>
            <person name="Sykes S."/>
            <person name="Wortman J."/>
            <person name="Nusbaum C."/>
            <person name="Birren B."/>
        </authorList>
    </citation>
    <scope>NUCLEOTIDE SEQUENCE [LARGE SCALE GENOMIC DNA]</scope>
    <source>
        <strain evidence="3">ATCC MYA-4855 / 20631-21</strain>
    </source>
</reference>
<accession>L8G970</accession>
<evidence type="ECO:0000256" key="1">
    <source>
        <dbReference type="SAM" id="MobiDB-lite"/>
    </source>
</evidence>
<dbReference type="HOGENOM" id="CLU_2062492_0_0_1"/>
<evidence type="ECO:0000313" key="3">
    <source>
        <dbReference type="Proteomes" id="UP000011064"/>
    </source>
</evidence>
<keyword evidence="3" id="KW-1185">Reference proteome</keyword>
<evidence type="ECO:0000313" key="2">
    <source>
        <dbReference type="EMBL" id="ELR09429.1"/>
    </source>
</evidence>
<sequence length="119" mass="13567">MILDERLNIQGEDRTSTSIESLVELLKAQYTQGNIDRQDRQQESENGGLNTSSIELQFQQVDYQIRELQEGQEEIKKGQLTMISLLEQALHGPIRRSIPVESSQHNGINEVEGWIESSN</sequence>